<feature type="compositionally biased region" description="Low complexity" evidence="4">
    <location>
        <begin position="126"/>
        <end position="140"/>
    </location>
</feature>
<feature type="domain" description="MANSC" evidence="5">
    <location>
        <begin position="52"/>
        <end position="97"/>
    </location>
</feature>
<name>A0ABN8Q9U2_9CNID</name>
<feature type="compositionally biased region" description="Basic and acidic residues" evidence="4">
    <location>
        <begin position="142"/>
        <end position="158"/>
    </location>
</feature>
<reference evidence="6 7" key="1">
    <citation type="submission" date="2022-05" db="EMBL/GenBank/DDBJ databases">
        <authorList>
            <consortium name="Genoscope - CEA"/>
            <person name="William W."/>
        </authorList>
    </citation>
    <scope>NUCLEOTIDE SEQUENCE [LARGE SCALE GENOMIC DNA]</scope>
</reference>
<evidence type="ECO:0000256" key="3">
    <source>
        <dbReference type="ARBA" id="ARBA00023180"/>
    </source>
</evidence>
<feature type="compositionally biased region" description="Basic and acidic residues" evidence="4">
    <location>
        <begin position="167"/>
        <end position="178"/>
    </location>
</feature>
<feature type="non-terminal residue" evidence="6">
    <location>
        <position position="1"/>
    </location>
</feature>
<organism evidence="6 7">
    <name type="scientific">Porites lobata</name>
    <dbReference type="NCBI Taxonomy" id="104759"/>
    <lineage>
        <taxon>Eukaryota</taxon>
        <taxon>Metazoa</taxon>
        <taxon>Cnidaria</taxon>
        <taxon>Anthozoa</taxon>
        <taxon>Hexacorallia</taxon>
        <taxon>Scleractinia</taxon>
        <taxon>Fungiina</taxon>
        <taxon>Poritidae</taxon>
        <taxon>Porites</taxon>
    </lineage>
</organism>
<comment type="subcellular location">
    <subcellularLocation>
        <location evidence="1">Membrane</location>
    </subcellularLocation>
</comment>
<evidence type="ECO:0000313" key="6">
    <source>
        <dbReference type="EMBL" id="CAH3157951.1"/>
    </source>
</evidence>
<evidence type="ECO:0000256" key="4">
    <source>
        <dbReference type="SAM" id="MobiDB-lite"/>
    </source>
</evidence>
<evidence type="ECO:0000256" key="2">
    <source>
        <dbReference type="ARBA" id="ARBA00023136"/>
    </source>
</evidence>
<dbReference type="Proteomes" id="UP001159405">
    <property type="component" value="Unassembled WGS sequence"/>
</dbReference>
<dbReference type="Pfam" id="PF23597">
    <property type="entry name" value="KIAA0319_N"/>
    <property type="match status" value="1"/>
</dbReference>
<protein>
    <recommendedName>
        <fullName evidence="5">MANSC domain-containing protein</fullName>
    </recommendedName>
</protein>
<gene>
    <name evidence="6" type="ORF">PLOB_00002482</name>
</gene>
<dbReference type="EMBL" id="CALNXK010000109">
    <property type="protein sequence ID" value="CAH3157951.1"/>
    <property type="molecule type" value="Genomic_DNA"/>
</dbReference>
<dbReference type="InterPro" id="IPR029865">
    <property type="entry name" value="KIAA0319-like"/>
</dbReference>
<keyword evidence="3" id="KW-0325">Glycoprotein</keyword>
<dbReference type="PANTHER" id="PTHR46182">
    <property type="entry name" value="FI19480P1"/>
    <property type="match status" value="1"/>
</dbReference>
<dbReference type="PANTHER" id="PTHR46182:SF2">
    <property type="entry name" value="FI19480P1"/>
    <property type="match status" value="1"/>
</dbReference>
<comment type="caution">
    <text evidence="6">The sequence shown here is derived from an EMBL/GenBank/DDBJ whole genome shotgun (WGS) entry which is preliminary data.</text>
</comment>
<keyword evidence="2" id="KW-0472">Membrane</keyword>
<feature type="region of interest" description="Disordered" evidence="4">
    <location>
        <begin position="125"/>
        <end position="195"/>
    </location>
</feature>
<evidence type="ECO:0000256" key="1">
    <source>
        <dbReference type="ARBA" id="ARBA00004370"/>
    </source>
</evidence>
<sequence>IYENVVFVFLAFTRSDASFCFKKATHYNVVLEGKLKAGIYTPWEPDPSEVSHMTIDRCTEHCCRNPDIDVVFLLDRYCFCVKCHSDHLCFLKKITPPPSFTPITVTLTKSISKLSTTTAPFSDTWTFTRTKPTKSSTKSSTVKREQTETKRTTERTEDVATTSGKTTSDHGLGRRTGSEGELGGQRSNPPNLEVRNAHLPELNGYSQGKQEPSNKAVTPYNGINRVSESITTTSNIGINITTPNVSSTGPTTPRPTRVVKTERKVKRGPILLTGTHLIYYNSCMKNHKHKSVLVTLFFFSAEGTGNDDISLQCPGALKIIRVAAFGIPGDNNTVSDFDKHCHANLAQVDETNVCIVSLKRVYKTSYPPFIKTIVTYTCLYTEEVS</sequence>
<accession>A0ABN8Q9U2</accession>
<keyword evidence="7" id="KW-1185">Reference proteome</keyword>
<proteinExistence type="predicted"/>
<evidence type="ECO:0000313" key="7">
    <source>
        <dbReference type="Proteomes" id="UP001159405"/>
    </source>
</evidence>
<dbReference type="InterPro" id="IPR013980">
    <property type="entry name" value="MANSC_dom"/>
</dbReference>
<evidence type="ECO:0000259" key="5">
    <source>
        <dbReference type="Pfam" id="PF23597"/>
    </source>
</evidence>